<protein>
    <submittedName>
        <fullName evidence="2">Hypothetical transmembrane protein</fullName>
    </submittedName>
</protein>
<accession>A0A8G2FVS0</accession>
<feature type="transmembrane region" description="Helical" evidence="1">
    <location>
        <begin position="7"/>
        <end position="24"/>
    </location>
</feature>
<keyword evidence="1" id="KW-1133">Transmembrane helix</keyword>
<keyword evidence="5" id="KW-1185">Reference proteome</keyword>
<evidence type="ECO:0000313" key="3">
    <source>
        <dbReference type="EMBL" id="SMD30376.1"/>
    </source>
</evidence>
<dbReference type="KEGG" id="pto:PTO0731"/>
<dbReference type="HOGENOM" id="CLU_3075499_0_0_2"/>
<evidence type="ECO:0000313" key="2">
    <source>
        <dbReference type="EMBL" id="AAT43316.1"/>
    </source>
</evidence>
<evidence type="ECO:0000313" key="4">
    <source>
        <dbReference type="Proteomes" id="UP000000438"/>
    </source>
</evidence>
<dbReference type="GeneID" id="42317483"/>
<gene>
    <name evidence="2" type="ordered locus">PTO0731</name>
    <name evidence="3" type="ORF">SAMN02745355_0255</name>
</gene>
<feature type="transmembrane region" description="Helical" evidence="1">
    <location>
        <begin position="30"/>
        <end position="47"/>
    </location>
</feature>
<sequence length="52" mass="6011">MSHFRMFFGIPASITIIAVDFLDFKNNETISFIMLFLGIVIFTYSVSESKRD</sequence>
<name>Q6L136_PICTO</name>
<proteinExistence type="predicted"/>
<organism evidence="2 4">
    <name type="scientific">Picrophilus torridus (strain ATCC 700027 / DSM 9790 / JCM 10055 / NBRC 100828 / KAW 2/3)</name>
    <dbReference type="NCBI Taxonomy" id="1122961"/>
    <lineage>
        <taxon>Archaea</taxon>
        <taxon>Methanobacteriati</taxon>
        <taxon>Thermoplasmatota</taxon>
        <taxon>Thermoplasmata</taxon>
        <taxon>Thermoplasmatales</taxon>
        <taxon>Picrophilaceae</taxon>
        <taxon>Picrophilus</taxon>
    </lineage>
</organism>
<evidence type="ECO:0000256" key="1">
    <source>
        <dbReference type="SAM" id="Phobius"/>
    </source>
</evidence>
<dbReference type="Proteomes" id="UP000000438">
    <property type="component" value="Chromosome"/>
</dbReference>
<dbReference type="STRING" id="263820.PTO0731"/>
<dbReference type="AlphaFoldDB" id="Q6L136"/>
<evidence type="ECO:0000313" key="5">
    <source>
        <dbReference type="Proteomes" id="UP000192315"/>
    </source>
</evidence>
<keyword evidence="1 2" id="KW-0812">Transmembrane</keyword>
<dbReference type="RefSeq" id="WP_011177532.1">
    <property type="nucleotide sequence ID" value="NC_005877.1"/>
</dbReference>
<accession>Q6L136</accession>
<reference evidence="2" key="2">
    <citation type="submission" date="2004-02" db="EMBL/GenBank/DDBJ databases">
        <authorList>
            <person name="Fuetterer O."/>
            <person name="Angelov A."/>
            <person name="Liesegang H."/>
            <person name="Gottschalk G."/>
            <person name="Schleper C."/>
            <person name="Schepers B."/>
            <person name="Dock C."/>
            <person name="Antranikian G."/>
            <person name="Liebl W."/>
        </authorList>
    </citation>
    <scope>NUCLEOTIDE SEQUENCE</scope>
    <source>
        <strain evidence="2">DSM 9790</strain>
    </source>
</reference>
<reference evidence="2 4" key="1">
    <citation type="journal article" date="2004" name="Proc. Natl. Acad. Sci. U.S.A.">
        <title>Genome sequence of Picrophilus torridus and its implications for life around pH 0.</title>
        <authorList>
            <person name="Futterer O."/>
            <person name="Angelov A."/>
            <person name="Liesegang H."/>
            <person name="Gottschalk G."/>
            <person name="Schleper C."/>
            <person name="Schepers B."/>
            <person name="Dock C."/>
            <person name="Antranikian G."/>
            <person name="Liebl W."/>
        </authorList>
    </citation>
    <scope>NUCLEOTIDE SEQUENCE [LARGE SCALE GENOMIC DNA]</scope>
    <source>
        <strain evidence="4">ATCC 700027 / DSM 9790 / JCM 10055 / NBRC 100828</strain>
        <strain evidence="2">DSM 9790</strain>
    </source>
</reference>
<reference evidence="3 5" key="3">
    <citation type="submission" date="2017-04" db="EMBL/GenBank/DDBJ databases">
        <authorList>
            <person name="Varghese N."/>
            <person name="Submissions S."/>
        </authorList>
    </citation>
    <scope>NUCLEOTIDE SEQUENCE [LARGE SCALE GENOMIC DNA]</scope>
    <source>
        <strain evidence="3 5">DSM 9789</strain>
    </source>
</reference>
<dbReference type="EMBL" id="AE017261">
    <property type="protein sequence ID" value="AAT43316.1"/>
    <property type="molecule type" value="Genomic_DNA"/>
</dbReference>
<dbReference type="Proteomes" id="UP000192315">
    <property type="component" value="Unassembled WGS sequence"/>
</dbReference>
<keyword evidence="1" id="KW-0472">Membrane</keyword>
<dbReference type="EMBL" id="FWYE01000001">
    <property type="protein sequence ID" value="SMD30376.1"/>
    <property type="molecule type" value="Genomic_DNA"/>
</dbReference>
<dbReference type="InParanoid" id="Q6L136"/>
<dbReference type="PaxDb" id="263820-PTO0731"/>